<organism evidence="2 3">
    <name type="scientific">Rhizophagus clarus</name>
    <dbReference type="NCBI Taxonomy" id="94130"/>
    <lineage>
        <taxon>Eukaryota</taxon>
        <taxon>Fungi</taxon>
        <taxon>Fungi incertae sedis</taxon>
        <taxon>Mucoromycota</taxon>
        <taxon>Glomeromycotina</taxon>
        <taxon>Glomeromycetes</taxon>
        <taxon>Glomerales</taxon>
        <taxon>Glomeraceae</taxon>
        <taxon>Rhizophagus</taxon>
    </lineage>
</organism>
<gene>
    <name evidence="2" type="ORF">RclHR1_00790046</name>
</gene>
<dbReference type="GO" id="GO:0032451">
    <property type="term" value="F:demethylase activity"/>
    <property type="evidence" value="ECO:0007669"/>
    <property type="project" value="TreeGrafter"/>
</dbReference>
<evidence type="ECO:0000313" key="3">
    <source>
        <dbReference type="Proteomes" id="UP000247702"/>
    </source>
</evidence>
<name>A0A2Z6RYW0_9GLOM</name>
<dbReference type="Proteomes" id="UP000247702">
    <property type="component" value="Unassembled WGS sequence"/>
</dbReference>
<dbReference type="EMBL" id="BEXD01004192">
    <property type="protein sequence ID" value="GBC08096.1"/>
    <property type="molecule type" value="Genomic_DNA"/>
</dbReference>
<dbReference type="Gene3D" id="2.60.120.590">
    <property type="entry name" value="Alpha-ketoglutarate-dependent dioxygenase AlkB-like"/>
    <property type="match status" value="1"/>
</dbReference>
<dbReference type="InterPro" id="IPR005123">
    <property type="entry name" value="Oxoglu/Fe-dep_dioxygenase_dom"/>
</dbReference>
<dbReference type="InterPro" id="IPR027450">
    <property type="entry name" value="AlkB-like"/>
</dbReference>
<dbReference type="PANTHER" id="PTHR12463:SF1">
    <property type="entry name" value="2-OXOGLUTARATE AND FE-DEPENDENT OXYGENASE FAMILY PROTEIN"/>
    <property type="match status" value="1"/>
</dbReference>
<dbReference type="PANTHER" id="PTHR12463">
    <property type="entry name" value="OXYGENASE-RELATED"/>
    <property type="match status" value="1"/>
</dbReference>
<dbReference type="AlphaFoldDB" id="A0A2Z6RYW0"/>
<dbReference type="GO" id="GO:0070988">
    <property type="term" value="P:demethylation"/>
    <property type="evidence" value="ECO:0007669"/>
    <property type="project" value="InterPro"/>
</dbReference>
<reference evidence="2 3" key="1">
    <citation type="submission" date="2017-11" db="EMBL/GenBank/DDBJ databases">
        <title>The genome of Rhizophagus clarus HR1 reveals common genetic basis of auxotrophy among arbuscular mycorrhizal fungi.</title>
        <authorList>
            <person name="Kobayashi Y."/>
        </authorList>
    </citation>
    <scope>NUCLEOTIDE SEQUENCE [LARGE SCALE GENOMIC DNA]</scope>
    <source>
        <strain evidence="2 3">HR1</strain>
    </source>
</reference>
<dbReference type="SUPFAM" id="SSF51197">
    <property type="entry name" value="Clavaminate synthase-like"/>
    <property type="match status" value="1"/>
</dbReference>
<dbReference type="InterPro" id="IPR032857">
    <property type="entry name" value="ALKBH4"/>
</dbReference>
<keyword evidence="3" id="KW-1185">Reference proteome</keyword>
<dbReference type="GO" id="GO:0016491">
    <property type="term" value="F:oxidoreductase activity"/>
    <property type="evidence" value="ECO:0007669"/>
    <property type="project" value="TreeGrafter"/>
</dbReference>
<accession>A0A2Z6RYW0</accession>
<dbReference type="InterPro" id="IPR037151">
    <property type="entry name" value="AlkB-like_sf"/>
</dbReference>
<evidence type="ECO:0000259" key="1">
    <source>
        <dbReference type="PROSITE" id="PS51471"/>
    </source>
</evidence>
<proteinExistence type="predicted"/>
<dbReference type="Pfam" id="PF13532">
    <property type="entry name" value="2OG-FeII_Oxy_2"/>
    <property type="match status" value="1"/>
</dbReference>
<protein>
    <recommendedName>
        <fullName evidence="1">Fe2OG dioxygenase domain-containing protein</fullName>
    </recommendedName>
</protein>
<dbReference type="PROSITE" id="PS51471">
    <property type="entry name" value="FE2OG_OXY"/>
    <property type="match status" value="1"/>
</dbReference>
<feature type="domain" description="Fe2OG dioxygenase" evidence="1">
    <location>
        <begin position="115"/>
        <end position="218"/>
    </location>
</feature>
<sequence>MVTLKQLDSQLSSSTTSQSHLSSLNAPIEGLFLIDDFISEREEFELINSIDLCEWSGNGIPPNPEMKRRTQHYGYEFSYRYRKVVQNLGKLPTFLDFLIKRFIEKKIIQPIEEEYPNMCIINEYQVGQGIMPHTDSPEMFGPVILSLSILSSCLITFTHIQDSTNQSIILLKPRSLLIMTKSSRFDYKHSISKDAVEYYNGEEIKRNRRVSLTFRTIMEFNENDENMGKGGCKFNNNNVQYKLTK</sequence>
<evidence type="ECO:0000313" key="2">
    <source>
        <dbReference type="EMBL" id="GBC08096.1"/>
    </source>
</evidence>
<comment type="caution">
    <text evidence="2">The sequence shown here is derived from an EMBL/GenBank/DDBJ whole genome shotgun (WGS) entry which is preliminary data.</text>
</comment>